<sequence length="249" mass="27385">MIDWDACLAETRPLRLSGELLRLVESQEQVATNQLVSSLDRQAVLEDLLESTKPRLRPGTERLDYLLATPFRYPPLKHGSRFGTRSAPSLFYGALKTGTVLAEAAYYRLLFWYGMVTPPAGKLDTQHTLFGAEYRTDKGLQLQAAPFAAHRDVLSSPSDYGASQALGASMRAAGIEAFEYVSARDPDGGINVALYTPQALKGSKPVFQEAWLCELTGERVSFHAAHNRALHTFPIDMFLIAGKLPQAAN</sequence>
<accession>A0A401JEY8</accession>
<comment type="caution">
    <text evidence="2">The sequence shown here is derived from an EMBL/GenBank/DDBJ whole genome shotgun (WGS) entry which is preliminary data.</text>
</comment>
<dbReference type="Proteomes" id="UP000286806">
    <property type="component" value="Unassembled WGS sequence"/>
</dbReference>
<evidence type="ECO:0000313" key="2">
    <source>
        <dbReference type="EMBL" id="GBL46191.1"/>
    </source>
</evidence>
<dbReference type="Pfam" id="PF08808">
    <property type="entry name" value="RES"/>
    <property type="match status" value="1"/>
</dbReference>
<dbReference type="EMBL" id="BGOW01000017">
    <property type="protein sequence ID" value="GBL46191.1"/>
    <property type="molecule type" value="Genomic_DNA"/>
</dbReference>
<name>A0A401JEY8_9PROT</name>
<dbReference type="SMART" id="SM00953">
    <property type="entry name" value="RES"/>
    <property type="match status" value="1"/>
</dbReference>
<evidence type="ECO:0000259" key="1">
    <source>
        <dbReference type="SMART" id="SM00953"/>
    </source>
</evidence>
<dbReference type="OrthoDB" id="9799238at2"/>
<dbReference type="InterPro" id="IPR014914">
    <property type="entry name" value="RES_dom"/>
</dbReference>
<protein>
    <recommendedName>
        <fullName evidence="1">RES domain-containing protein</fullName>
    </recommendedName>
</protein>
<dbReference type="AlphaFoldDB" id="A0A401JEY8"/>
<dbReference type="RefSeq" id="WP_124704982.1">
    <property type="nucleotide sequence ID" value="NZ_BGOW01000017.1"/>
</dbReference>
<keyword evidence="3" id="KW-1185">Reference proteome</keyword>
<feature type="domain" description="RES" evidence="1">
    <location>
        <begin position="70"/>
        <end position="206"/>
    </location>
</feature>
<reference evidence="2 3" key="1">
    <citation type="journal article" date="2019" name="Front. Microbiol.">
        <title>Genomes of Neutrophilic Sulfur-Oxidizing Chemolithoautotrophs Representing 9 Proteobacterial Species From 8 Genera.</title>
        <authorList>
            <person name="Watanabe T."/>
            <person name="Kojima H."/>
            <person name="Umezawa K."/>
            <person name="Hori C."/>
            <person name="Takasuka T.E."/>
            <person name="Kato Y."/>
            <person name="Fukui M."/>
        </authorList>
    </citation>
    <scope>NUCLEOTIDE SEQUENCE [LARGE SCALE GENOMIC DNA]</scope>
    <source>
        <strain evidence="2 3">TTN</strain>
    </source>
</reference>
<gene>
    <name evidence="2" type="ORF">SFMTTN_2004</name>
</gene>
<proteinExistence type="predicted"/>
<organism evidence="2 3">
    <name type="scientific">Sulfuriferula multivorans</name>
    <dbReference type="NCBI Taxonomy" id="1559896"/>
    <lineage>
        <taxon>Bacteria</taxon>
        <taxon>Pseudomonadati</taxon>
        <taxon>Pseudomonadota</taxon>
        <taxon>Betaproteobacteria</taxon>
        <taxon>Nitrosomonadales</taxon>
        <taxon>Sulfuricellaceae</taxon>
        <taxon>Sulfuriferula</taxon>
    </lineage>
</organism>
<evidence type="ECO:0000313" key="3">
    <source>
        <dbReference type="Proteomes" id="UP000286806"/>
    </source>
</evidence>